<organism evidence="8 9">
    <name type="scientific">Pilimelia anulata</name>
    <dbReference type="NCBI Taxonomy" id="53371"/>
    <lineage>
        <taxon>Bacteria</taxon>
        <taxon>Bacillati</taxon>
        <taxon>Actinomycetota</taxon>
        <taxon>Actinomycetes</taxon>
        <taxon>Micromonosporales</taxon>
        <taxon>Micromonosporaceae</taxon>
        <taxon>Pilimelia</taxon>
    </lineage>
</organism>
<evidence type="ECO:0000256" key="4">
    <source>
        <dbReference type="ARBA" id="ARBA00023163"/>
    </source>
</evidence>
<evidence type="ECO:0000256" key="5">
    <source>
        <dbReference type="PROSITE-ProRule" id="PRU01091"/>
    </source>
</evidence>
<dbReference type="SMART" id="SM00862">
    <property type="entry name" value="Trans_reg_C"/>
    <property type="match status" value="1"/>
</dbReference>
<dbReference type="InterPro" id="IPR027417">
    <property type="entry name" value="P-loop_NTPase"/>
</dbReference>
<dbReference type="AlphaFoldDB" id="A0A8J3B664"/>
<keyword evidence="9" id="KW-1185">Reference proteome</keyword>
<feature type="domain" description="OmpR/PhoB-type" evidence="7">
    <location>
        <begin position="1"/>
        <end position="84"/>
    </location>
</feature>
<feature type="compositionally biased region" description="Low complexity" evidence="6">
    <location>
        <begin position="242"/>
        <end position="252"/>
    </location>
</feature>
<dbReference type="Pfam" id="PF03704">
    <property type="entry name" value="BTAD"/>
    <property type="match status" value="1"/>
</dbReference>
<keyword evidence="3 5" id="KW-0238">DNA-binding</keyword>
<feature type="region of interest" description="Disordered" evidence="6">
    <location>
        <begin position="981"/>
        <end position="1010"/>
    </location>
</feature>
<feature type="compositionally biased region" description="Low complexity" evidence="6">
    <location>
        <begin position="304"/>
        <end position="375"/>
    </location>
</feature>
<accession>A0A8J3B664</accession>
<name>A0A8J3B664_9ACTN</name>
<dbReference type="PROSITE" id="PS51755">
    <property type="entry name" value="OMPR_PHOB"/>
    <property type="match status" value="1"/>
</dbReference>
<evidence type="ECO:0000313" key="9">
    <source>
        <dbReference type="Proteomes" id="UP000649739"/>
    </source>
</evidence>
<feature type="compositionally biased region" description="Basic and acidic residues" evidence="6">
    <location>
        <begin position="285"/>
        <end position="297"/>
    </location>
</feature>
<dbReference type="GO" id="GO:0006355">
    <property type="term" value="P:regulation of DNA-templated transcription"/>
    <property type="evidence" value="ECO:0007669"/>
    <property type="project" value="InterPro"/>
</dbReference>
<dbReference type="CDD" id="cd15831">
    <property type="entry name" value="BTAD"/>
    <property type="match status" value="1"/>
</dbReference>
<comment type="similarity">
    <text evidence="1">Belongs to the AfsR/DnrI/RedD regulatory family.</text>
</comment>
<dbReference type="PANTHER" id="PTHR35807">
    <property type="entry name" value="TRANSCRIPTIONAL REGULATOR REDD-RELATED"/>
    <property type="match status" value="1"/>
</dbReference>
<comment type="caution">
    <text evidence="8">The sequence shown here is derived from an EMBL/GenBank/DDBJ whole genome shotgun (WGS) entry which is preliminary data.</text>
</comment>
<dbReference type="SUPFAM" id="SSF52540">
    <property type="entry name" value="P-loop containing nucleoside triphosphate hydrolases"/>
    <property type="match status" value="1"/>
</dbReference>
<sequence length="1010" mass="105209">MEHDGQPLRLARRQQRLILGILALRADELVSASHLIDLLWGTAPPRQARAVVQTRISELRAVLHGAGSADVRLHTRSGGYLLESAPTAVDARHFRTLVRAARAEPDAAAAARTLRRALDLWRGPVLGGDVGGELCTTLCQGLESARLTATEDLFDAELRSGNQHRIVDELLATARVNPARERLVGQLMIALRRVGRNAEALAYYERWRRWLADEFGVDPQPEVQRLHLAILRDTDPEGEGGPAAPSVSAQRPSVPPAPAAAASAASAAAASAAPAARRVAVPRQRAAERTDAADLRRPTPHPAVPAGATPHPAAPAGATPHPAAPAGATPHPAAPPAAAAAARPAARPAPDSTRVPAPAARSAPAAPERTAAPAGPVWPAHDPSTVGSVPAPGIADPQHPAIPAESSQHSATAAPPAARPGLAAGRPPAPVADPAAAPLHRPAPTPAAPPAHPTPAGAGPGGPEPEAATAAAVPHLLAPAAPDFTGRADEVAELCRLLTAADPGRVAVAAVVGPAGIGKTALSLHVAHRLRAAFPDGQLYADLRDPAGAEADPYEVLGRFLRALGVAAAAVPGTLAERADLYRDVLAERRVLVVLDDAAGDDGVRPLVPAGRHCAVLLTGRGHPGATLGAPALRLDLLPEPAALDLLGRLAGPDRVRAEPAAAAELAEQCGRLPLALRVVGARLAAKPHWSLAKLAGRLRDESARLDQLRYRDLDVRTTLTRDAAALPADARRLLGRLGDLDLAETNAWLAAAVLDVRPARSEALLEHLFDARLVDIAGAADPARFRLHPLVRLCARERAAAEEEPGALAAARDRYFGAWLSVVDHIGRDQPADPGSALRGPAPRYPLGETVLARLAASPASWFAGERAALTAVAKRAARDGRAAVCWDLVSGISPLLRAGRYLAEWRELLMVALIAASAAGDRLGMATMMYRLAGYSAVRRDFPRAEEYLREARGLFARTGSGAGRAAVEEFTASIARHGGQRRPLLRDGALPDVRQPPAPLLHGPCPA</sequence>
<evidence type="ECO:0000256" key="6">
    <source>
        <dbReference type="SAM" id="MobiDB-lite"/>
    </source>
</evidence>
<dbReference type="GO" id="GO:0043531">
    <property type="term" value="F:ADP binding"/>
    <property type="evidence" value="ECO:0007669"/>
    <property type="project" value="InterPro"/>
</dbReference>
<dbReference type="PRINTS" id="PR00364">
    <property type="entry name" value="DISEASERSIST"/>
</dbReference>
<dbReference type="InterPro" id="IPR051677">
    <property type="entry name" value="AfsR-DnrI-RedD_regulator"/>
</dbReference>
<reference evidence="8" key="2">
    <citation type="submission" date="2020-09" db="EMBL/GenBank/DDBJ databases">
        <authorList>
            <person name="Sun Q."/>
            <person name="Ohkuma M."/>
        </authorList>
    </citation>
    <scope>NUCLEOTIDE SEQUENCE</scope>
    <source>
        <strain evidence="8">JCM 3090</strain>
    </source>
</reference>
<dbReference type="GO" id="GO:0000160">
    <property type="term" value="P:phosphorelay signal transduction system"/>
    <property type="evidence" value="ECO:0007669"/>
    <property type="project" value="InterPro"/>
</dbReference>
<dbReference type="InterPro" id="IPR036388">
    <property type="entry name" value="WH-like_DNA-bd_sf"/>
</dbReference>
<feature type="compositionally biased region" description="Low complexity" evidence="6">
    <location>
        <begin position="274"/>
        <end position="284"/>
    </location>
</feature>
<evidence type="ECO:0000256" key="1">
    <source>
        <dbReference type="ARBA" id="ARBA00005820"/>
    </source>
</evidence>
<evidence type="ECO:0000313" key="8">
    <source>
        <dbReference type="EMBL" id="GGJ92493.1"/>
    </source>
</evidence>
<dbReference type="EMBL" id="BMQB01000004">
    <property type="protein sequence ID" value="GGJ92493.1"/>
    <property type="molecule type" value="Genomic_DNA"/>
</dbReference>
<dbReference type="Pfam" id="PF00486">
    <property type="entry name" value="Trans_reg_C"/>
    <property type="match status" value="1"/>
</dbReference>
<dbReference type="InterPro" id="IPR005158">
    <property type="entry name" value="BTAD"/>
</dbReference>
<dbReference type="PANTHER" id="PTHR35807:SF1">
    <property type="entry name" value="TRANSCRIPTIONAL REGULATOR REDD"/>
    <property type="match status" value="1"/>
</dbReference>
<dbReference type="Proteomes" id="UP000649739">
    <property type="component" value="Unassembled WGS sequence"/>
</dbReference>
<keyword evidence="2" id="KW-0805">Transcription regulation</keyword>
<dbReference type="Gene3D" id="3.40.50.300">
    <property type="entry name" value="P-loop containing nucleotide triphosphate hydrolases"/>
    <property type="match status" value="1"/>
</dbReference>
<dbReference type="SUPFAM" id="SSF48452">
    <property type="entry name" value="TPR-like"/>
    <property type="match status" value="1"/>
</dbReference>
<dbReference type="InterPro" id="IPR016032">
    <property type="entry name" value="Sig_transdc_resp-reg_C-effctor"/>
</dbReference>
<gene>
    <name evidence="8" type="ORF">GCM10010123_22960</name>
</gene>
<protein>
    <recommendedName>
        <fullName evidence="7">OmpR/PhoB-type domain-containing protein</fullName>
    </recommendedName>
</protein>
<feature type="region of interest" description="Disordered" evidence="6">
    <location>
        <begin position="274"/>
        <end position="468"/>
    </location>
</feature>
<feature type="compositionally biased region" description="Pro residues" evidence="6">
    <location>
        <begin position="997"/>
        <end position="1010"/>
    </location>
</feature>
<reference evidence="8" key="1">
    <citation type="journal article" date="2014" name="Int. J. Syst. Evol. Microbiol.">
        <title>Complete genome sequence of Corynebacterium casei LMG S-19264T (=DSM 44701T), isolated from a smear-ripened cheese.</title>
        <authorList>
            <consortium name="US DOE Joint Genome Institute (JGI-PGF)"/>
            <person name="Walter F."/>
            <person name="Albersmeier A."/>
            <person name="Kalinowski J."/>
            <person name="Ruckert C."/>
        </authorList>
    </citation>
    <scope>NUCLEOTIDE SEQUENCE</scope>
    <source>
        <strain evidence="8">JCM 3090</strain>
    </source>
</reference>
<evidence type="ECO:0000256" key="2">
    <source>
        <dbReference type="ARBA" id="ARBA00023015"/>
    </source>
</evidence>
<feature type="DNA-binding region" description="OmpR/PhoB-type" evidence="5">
    <location>
        <begin position="1"/>
        <end position="84"/>
    </location>
</feature>
<dbReference type="InterPro" id="IPR011990">
    <property type="entry name" value="TPR-like_helical_dom_sf"/>
</dbReference>
<feature type="compositionally biased region" description="Pro residues" evidence="6">
    <location>
        <begin position="441"/>
        <end position="453"/>
    </location>
</feature>
<dbReference type="InterPro" id="IPR001867">
    <property type="entry name" value="OmpR/PhoB-type_DNA-bd"/>
</dbReference>
<proteinExistence type="inferred from homology"/>
<dbReference type="Gene3D" id="1.25.40.10">
    <property type="entry name" value="Tetratricopeptide repeat domain"/>
    <property type="match status" value="1"/>
</dbReference>
<keyword evidence="4" id="KW-0804">Transcription</keyword>
<dbReference type="SMART" id="SM01043">
    <property type="entry name" value="BTAD"/>
    <property type="match status" value="1"/>
</dbReference>
<dbReference type="SUPFAM" id="SSF46894">
    <property type="entry name" value="C-terminal effector domain of the bipartite response regulators"/>
    <property type="match status" value="1"/>
</dbReference>
<dbReference type="Gene3D" id="1.10.10.10">
    <property type="entry name" value="Winged helix-like DNA-binding domain superfamily/Winged helix DNA-binding domain"/>
    <property type="match status" value="1"/>
</dbReference>
<dbReference type="GO" id="GO:0003677">
    <property type="term" value="F:DNA binding"/>
    <property type="evidence" value="ECO:0007669"/>
    <property type="project" value="UniProtKB-UniRule"/>
</dbReference>
<feature type="compositionally biased region" description="Low complexity" evidence="6">
    <location>
        <begin position="411"/>
        <end position="440"/>
    </location>
</feature>
<feature type="region of interest" description="Disordered" evidence="6">
    <location>
        <begin position="233"/>
        <end position="260"/>
    </location>
</feature>
<evidence type="ECO:0000256" key="3">
    <source>
        <dbReference type="ARBA" id="ARBA00023125"/>
    </source>
</evidence>
<evidence type="ECO:0000259" key="7">
    <source>
        <dbReference type="PROSITE" id="PS51755"/>
    </source>
</evidence>